<dbReference type="InterPro" id="IPR011008">
    <property type="entry name" value="Dimeric_a/b-barrel"/>
</dbReference>
<reference evidence="1 2" key="1">
    <citation type="submission" date="2014-12" db="EMBL/GenBank/DDBJ databases">
        <title>Draft Genome Sequence of Pseudoalteromonas luteoviolacea HI1.</title>
        <authorList>
            <person name="Asahina A.Y."/>
            <person name="Hadfield M.G."/>
        </authorList>
    </citation>
    <scope>NUCLEOTIDE SEQUENCE [LARGE SCALE GENOMIC DNA]</scope>
    <source>
        <strain evidence="1 2">HI1</strain>
    </source>
</reference>
<dbReference type="AlphaFoldDB" id="A0A0C1Q9L6"/>
<dbReference type="OrthoDB" id="7376024at2"/>
<name>A0A0C1Q9L6_9GAMM</name>
<gene>
    <name evidence="1" type="ORF">JF50_09190</name>
</gene>
<dbReference type="RefSeq" id="WP_039609147.1">
    <property type="nucleotide sequence ID" value="NZ_JWIC01000005.1"/>
</dbReference>
<dbReference type="GO" id="GO:0004497">
    <property type="term" value="F:monooxygenase activity"/>
    <property type="evidence" value="ECO:0007669"/>
    <property type="project" value="UniProtKB-KW"/>
</dbReference>
<dbReference type="Gene3D" id="3.30.70.100">
    <property type="match status" value="1"/>
</dbReference>
<organism evidence="1 2">
    <name type="scientific">Pseudoalteromonas luteoviolacea</name>
    <dbReference type="NCBI Taxonomy" id="43657"/>
    <lineage>
        <taxon>Bacteria</taxon>
        <taxon>Pseudomonadati</taxon>
        <taxon>Pseudomonadota</taxon>
        <taxon>Gammaproteobacteria</taxon>
        <taxon>Alteromonadales</taxon>
        <taxon>Pseudoalteromonadaceae</taxon>
        <taxon>Pseudoalteromonas</taxon>
    </lineage>
</organism>
<dbReference type="SUPFAM" id="SSF54909">
    <property type="entry name" value="Dimeric alpha+beta barrel"/>
    <property type="match status" value="1"/>
</dbReference>
<keyword evidence="1" id="KW-0503">Monooxygenase</keyword>
<evidence type="ECO:0000313" key="1">
    <source>
        <dbReference type="EMBL" id="KID57376.1"/>
    </source>
</evidence>
<keyword evidence="1" id="KW-0560">Oxidoreductase</keyword>
<evidence type="ECO:0000313" key="2">
    <source>
        <dbReference type="Proteomes" id="UP000031327"/>
    </source>
</evidence>
<sequence>MSVKVMIECNLKQGKTGELDAFLLANVPTVRGFSGCGRVSVSFDEHSVVMMIDEDWQSVSHHQKYLQFISDNGVLQQLKSFMSSPPTIRYLQLSHY</sequence>
<protein>
    <submittedName>
        <fullName evidence="1">Antibiotic biosynthesis monooxygenase</fullName>
    </submittedName>
</protein>
<proteinExistence type="predicted"/>
<comment type="caution">
    <text evidence="1">The sequence shown here is derived from an EMBL/GenBank/DDBJ whole genome shotgun (WGS) entry which is preliminary data.</text>
</comment>
<dbReference type="Proteomes" id="UP000031327">
    <property type="component" value="Unassembled WGS sequence"/>
</dbReference>
<accession>A0A0C1Q9L6</accession>
<dbReference type="EMBL" id="JWIC01000005">
    <property type="protein sequence ID" value="KID57376.1"/>
    <property type="molecule type" value="Genomic_DNA"/>
</dbReference>